<evidence type="ECO:0000256" key="2">
    <source>
        <dbReference type="ARBA" id="ARBA00022737"/>
    </source>
</evidence>
<dbReference type="EMBL" id="LSRQ01001332">
    <property type="protein sequence ID" value="OAY78242.1"/>
    <property type="molecule type" value="Genomic_DNA"/>
</dbReference>
<dbReference type="Pfam" id="PF00642">
    <property type="entry name" value="zf-CCCH"/>
    <property type="match status" value="1"/>
</dbReference>
<evidence type="ECO:0000259" key="9">
    <source>
        <dbReference type="PROSITE" id="PS50103"/>
    </source>
</evidence>
<feature type="domain" description="C3H1-type" evidence="9">
    <location>
        <begin position="294"/>
        <end position="322"/>
    </location>
</feature>
<dbReference type="FunFam" id="4.10.1000.10:FF:000001">
    <property type="entry name" value="zinc finger CCCH domain-containing protein 15-like"/>
    <property type="match status" value="1"/>
</dbReference>
<keyword evidence="2" id="KW-0677">Repeat</keyword>
<name>A0A199VM36_ANACO</name>
<dbReference type="PROSITE" id="PS50103">
    <property type="entry name" value="ZF_C3H1"/>
    <property type="match status" value="2"/>
</dbReference>
<reference evidence="10 11" key="1">
    <citation type="journal article" date="2016" name="DNA Res.">
        <title>The draft genome of MD-2 pineapple using hybrid error correction of long reads.</title>
        <authorList>
            <person name="Redwan R.M."/>
            <person name="Saidin A."/>
            <person name="Kumar S.V."/>
        </authorList>
    </citation>
    <scope>NUCLEOTIDE SEQUENCE [LARGE SCALE GENOMIC DNA]</scope>
    <source>
        <strain evidence="11">cv. MD2</strain>
        <tissue evidence="10">Leaf</tissue>
    </source>
</reference>
<dbReference type="GO" id="GO:0003677">
    <property type="term" value="F:DNA binding"/>
    <property type="evidence" value="ECO:0007669"/>
    <property type="project" value="UniProtKB-KW"/>
</dbReference>
<dbReference type="Proteomes" id="UP000092600">
    <property type="component" value="Unassembled WGS sequence"/>
</dbReference>
<dbReference type="STRING" id="4615.A0A199VM36"/>
<dbReference type="FunFam" id="4.10.1000.10:FF:000002">
    <property type="entry name" value="Zinc finger protein 36, C3H1 type-like 1"/>
    <property type="match status" value="1"/>
</dbReference>
<evidence type="ECO:0000313" key="11">
    <source>
        <dbReference type="Proteomes" id="UP000092600"/>
    </source>
</evidence>
<evidence type="ECO:0000256" key="7">
    <source>
        <dbReference type="SAM" id="Coils"/>
    </source>
</evidence>
<organism evidence="10 11">
    <name type="scientific">Ananas comosus</name>
    <name type="common">Pineapple</name>
    <name type="synonym">Ananas ananas</name>
    <dbReference type="NCBI Taxonomy" id="4615"/>
    <lineage>
        <taxon>Eukaryota</taxon>
        <taxon>Viridiplantae</taxon>
        <taxon>Streptophyta</taxon>
        <taxon>Embryophyta</taxon>
        <taxon>Tracheophyta</taxon>
        <taxon>Spermatophyta</taxon>
        <taxon>Magnoliopsida</taxon>
        <taxon>Liliopsida</taxon>
        <taxon>Poales</taxon>
        <taxon>Bromeliaceae</taxon>
        <taxon>Bromelioideae</taxon>
        <taxon>Ananas</taxon>
    </lineage>
</organism>
<keyword evidence="5" id="KW-0238">DNA-binding</keyword>
<keyword evidence="1 6" id="KW-0479">Metal-binding</keyword>
<proteinExistence type="predicted"/>
<feature type="coiled-coil region" evidence="7">
    <location>
        <begin position="115"/>
        <end position="142"/>
    </location>
</feature>
<feature type="zinc finger region" description="C3H1-type" evidence="6">
    <location>
        <begin position="294"/>
        <end position="322"/>
    </location>
</feature>
<keyword evidence="3 6" id="KW-0863">Zinc-finger</keyword>
<evidence type="ECO:0000256" key="5">
    <source>
        <dbReference type="ARBA" id="ARBA00023125"/>
    </source>
</evidence>
<evidence type="ECO:0000256" key="4">
    <source>
        <dbReference type="ARBA" id="ARBA00022833"/>
    </source>
</evidence>
<keyword evidence="7" id="KW-0175">Coiled coil</keyword>
<keyword evidence="4 6" id="KW-0862">Zinc</keyword>
<gene>
    <name evidence="10" type="ORF">ACMD2_02703</name>
</gene>
<evidence type="ECO:0000256" key="3">
    <source>
        <dbReference type="ARBA" id="ARBA00022771"/>
    </source>
</evidence>
<dbReference type="AlphaFoldDB" id="A0A199VM36"/>
<comment type="caution">
    <text evidence="10">The sequence shown here is derived from an EMBL/GenBank/DDBJ whole genome shotgun (WGS) entry which is preliminary data.</text>
</comment>
<dbReference type="PANTHER" id="PTHR12547:SF162">
    <property type="entry name" value="ZINC FINGER CCCH DOMAIN-CONTAINING PROTEIN 15"/>
    <property type="match status" value="1"/>
</dbReference>
<dbReference type="GO" id="GO:0003729">
    <property type="term" value="F:mRNA binding"/>
    <property type="evidence" value="ECO:0007669"/>
    <property type="project" value="InterPro"/>
</dbReference>
<accession>A0A199VM36</accession>
<feature type="compositionally biased region" description="Low complexity" evidence="8">
    <location>
        <begin position="63"/>
        <end position="76"/>
    </location>
</feature>
<sequence>MQQELVRPTNGDRRKPTIGSGAFASLDQRLSSPPHLTNGADFFYPYTFFYPTEDTPSPPTPAPGSASVLLSPSSASFDGDDDDHPTATDNRLYLARLTLQYQEIRERYDLCFSHLQDAADEAEALRRENAKLRIANGELARRLALLSGKPSPRIPPPPLVDEFRRLGLGDPPAEASPTSVLGFQDPQSRAAKAAGAAEKRVVLPKSISIRSNGYLKLNQNQGCVGVGSGTNRNGRLRVPSPVRAGTQRVYVGVGVGKRGGEREGRGEREDGEGEGEGEEPGKEGMELEVYNQGMFKTELCNKWEESGECPYGEHCQFAHGIGELRPVIRHPRYKTEVCRMVLAGDACPYGHRCHFRHALSPSDRLLLHP</sequence>
<dbReference type="InterPro" id="IPR045877">
    <property type="entry name" value="ZFP36-like"/>
</dbReference>
<feature type="region of interest" description="Disordered" evidence="8">
    <location>
        <begin position="1"/>
        <end position="30"/>
    </location>
</feature>
<dbReference type="InterPro" id="IPR036855">
    <property type="entry name" value="Znf_CCCH_sf"/>
</dbReference>
<protein>
    <submittedName>
        <fullName evidence="10">Zinc finger CCCH domain-containing protein 39</fullName>
    </submittedName>
</protein>
<evidence type="ECO:0000313" key="10">
    <source>
        <dbReference type="EMBL" id="OAY78242.1"/>
    </source>
</evidence>
<dbReference type="SMART" id="SM00356">
    <property type="entry name" value="ZnF_C3H1"/>
    <property type="match status" value="2"/>
</dbReference>
<feature type="compositionally biased region" description="Basic and acidic residues" evidence="8">
    <location>
        <begin position="258"/>
        <end position="268"/>
    </location>
</feature>
<feature type="region of interest" description="Disordered" evidence="8">
    <location>
        <begin position="54"/>
        <end position="88"/>
    </location>
</feature>
<dbReference type="InterPro" id="IPR000571">
    <property type="entry name" value="Znf_CCCH"/>
</dbReference>
<evidence type="ECO:0000256" key="6">
    <source>
        <dbReference type="PROSITE-ProRule" id="PRU00723"/>
    </source>
</evidence>
<feature type="zinc finger region" description="C3H1-type" evidence="6">
    <location>
        <begin position="332"/>
        <end position="360"/>
    </location>
</feature>
<dbReference type="GO" id="GO:0008270">
    <property type="term" value="F:zinc ion binding"/>
    <property type="evidence" value="ECO:0007669"/>
    <property type="project" value="UniProtKB-KW"/>
</dbReference>
<evidence type="ECO:0000256" key="1">
    <source>
        <dbReference type="ARBA" id="ARBA00022723"/>
    </source>
</evidence>
<feature type="region of interest" description="Disordered" evidence="8">
    <location>
        <begin position="256"/>
        <end position="282"/>
    </location>
</feature>
<feature type="compositionally biased region" description="Acidic residues" evidence="8">
    <location>
        <begin position="269"/>
        <end position="278"/>
    </location>
</feature>
<evidence type="ECO:0000256" key="8">
    <source>
        <dbReference type="SAM" id="MobiDB-lite"/>
    </source>
</evidence>
<dbReference type="Gene3D" id="4.10.1000.10">
    <property type="entry name" value="Zinc finger, CCCH-type"/>
    <property type="match status" value="2"/>
</dbReference>
<feature type="domain" description="C3H1-type" evidence="9">
    <location>
        <begin position="332"/>
        <end position="360"/>
    </location>
</feature>
<dbReference type="SUPFAM" id="SSF90229">
    <property type="entry name" value="CCCH zinc finger"/>
    <property type="match status" value="2"/>
</dbReference>
<dbReference type="PANTHER" id="PTHR12547">
    <property type="entry name" value="CCCH ZINC FINGER/TIS11-RELATED"/>
    <property type="match status" value="1"/>
</dbReference>